<gene>
    <name evidence="5" type="ORF">SAMN05443248_5883</name>
</gene>
<dbReference type="SMART" id="SM00895">
    <property type="entry name" value="FCD"/>
    <property type="match status" value="1"/>
</dbReference>
<dbReference type="InterPro" id="IPR036388">
    <property type="entry name" value="WH-like_DNA-bd_sf"/>
</dbReference>
<dbReference type="Gene3D" id="1.10.10.10">
    <property type="entry name" value="Winged helix-like DNA-binding domain superfamily/Winged helix DNA-binding domain"/>
    <property type="match status" value="1"/>
</dbReference>
<dbReference type="InterPro" id="IPR008920">
    <property type="entry name" value="TF_FadR/GntR_C"/>
</dbReference>
<evidence type="ECO:0000256" key="3">
    <source>
        <dbReference type="ARBA" id="ARBA00023163"/>
    </source>
</evidence>
<dbReference type="PRINTS" id="PR00035">
    <property type="entry name" value="HTHGNTR"/>
</dbReference>
<dbReference type="InterPro" id="IPR036390">
    <property type="entry name" value="WH_DNA-bd_sf"/>
</dbReference>
<dbReference type="CDD" id="cd07377">
    <property type="entry name" value="WHTH_GntR"/>
    <property type="match status" value="1"/>
</dbReference>
<dbReference type="RefSeq" id="WP_172842688.1">
    <property type="nucleotide sequence ID" value="NZ_LT670817.1"/>
</dbReference>
<dbReference type="SUPFAM" id="SSF48008">
    <property type="entry name" value="GntR ligand-binding domain-like"/>
    <property type="match status" value="1"/>
</dbReference>
<keyword evidence="1" id="KW-0805">Transcription regulation</keyword>
<proteinExistence type="predicted"/>
<dbReference type="InterPro" id="IPR011711">
    <property type="entry name" value="GntR_C"/>
</dbReference>
<reference evidence="5 6" key="1">
    <citation type="submission" date="2016-11" db="EMBL/GenBank/DDBJ databases">
        <authorList>
            <person name="Jaros S."/>
            <person name="Januszkiewicz K."/>
            <person name="Wedrychowicz H."/>
        </authorList>
    </citation>
    <scope>NUCLEOTIDE SEQUENCE [LARGE SCALE GENOMIC DNA]</scope>
    <source>
        <strain evidence="5 6">GAS138</strain>
    </source>
</reference>
<keyword evidence="2" id="KW-0238">DNA-binding</keyword>
<evidence type="ECO:0000256" key="1">
    <source>
        <dbReference type="ARBA" id="ARBA00023015"/>
    </source>
</evidence>
<name>A0A1M5VBV0_9BRAD</name>
<dbReference type="PANTHER" id="PTHR43537">
    <property type="entry name" value="TRANSCRIPTIONAL REGULATOR, GNTR FAMILY"/>
    <property type="match status" value="1"/>
</dbReference>
<dbReference type="Pfam" id="PF00392">
    <property type="entry name" value="GntR"/>
    <property type="match status" value="1"/>
</dbReference>
<dbReference type="PANTHER" id="PTHR43537:SF24">
    <property type="entry name" value="GLUCONATE OPERON TRANSCRIPTIONAL REPRESSOR"/>
    <property type="match status" value="1"/>
</dbReference>
<dbReference type="Gene3D" id="1.20.120.530">
    <property type="entry name" value="GntR ligand-binding domain-like"/>
    <property type="match status" value="1"/>
</dbReference>
<dbReference type="Pfam" id="PF07729">
    <property type="entry name" value="FCD"/>
    <property type="match status" value="1"/>
</dbReference>
<dbReference type="SUPFAM" id="SSF46785">
    <property type="entry name" value="Winged helix' DNA-binding domain"/>
    <property type="match status" value="1"/>
</dbReference>
<evidence type="ECO:0000313" key="5">
    <source>
        <dbReference type="EMBL" id="SHH72739.1"/>
    </source>
</evidence>
<accession>A0A1M5VBV0</accession>
<dbReference type="AlphaFoldDB" id="A0A1M5VBV0"/>
<dbReference type="SMART" id="SM00345">
    <property type="entry name" value="HTH_GNTR"/>
    <property type="match status" value="1"/>
</dbReference>
<dbReference type="EMBL" id="LT670817">
    <property type="protein sequence ID" value="SHH72739.1"/>
    <property type="molecule type" value="Genomic_DNA"/>
</dbReference>
<keyword evidence="3" id="KW-0804">Transcription</keyword>
<evidence type="ECO:0000259" key="4">
    <source>
        <dbReference type="PROSITE" id="PS50949"/>
    </source>
</evidence>
<sequence length="227" mass="25774">MTNVLRLTEHPPLRRDQAFERLRDAIITGHFSPGARLIERELCEAMGVSRTSIREVLRRLEAERLIEVEPRRGPIVARLSPKQVKEIYEVRALLEAAVVRRFALEASAEDIAELRRIYDRLSIVREQEDVAAIVSTTRRFSEHMMGIVNHELINDIHQKLIARISVSRVFAISLPGRLQQSARELAVVMDAIERRDAEGAAQSLMIYVRNAGDAALKHLEATSIVNE</sequence>
<dbReference type="PROSITE" id="PS50949">
    <property type="entry name" value="HTH_GNTR"/>
    <property type="match status" value="1"/>
</dbReference>
<organism evidence="5 6">
    <name type="scientific">Bradyrhizobium erythrophlei</name>
    <dbReference type="NCBI Taxonomy" id="1437360"/>
    <lineage>
        <taxon>Bacteria</taxon>
        <taxon>Pseudomonadati</taxon>
        <taxon>Pseudomonadota</taxon>
        <taxon>Alphaproteobacteria</taxon>
        <taxon>Hyphomicrobiales</taxon>
        <taxon>Nitrobacteraceae</taxon>
        <taxon>Bradyrhizobium</taxon>
    </lineage>
</organism>
<evidence type="ECO:0000256" key="2">
    <source>
        <dbReference type="ARBA" id="ARBA00023125"/>
    </source>
</evidence>
<protein>
    <submittedName>
        <fullName evidence="5">Transcriptional regulator, GntR family</fullName>
    </submittedName>
</protein>
<evidence type="ECO:0000313" key="6">
    <source>
        <dbReference type="Proteomes" id="UP000189796"/>
    </source>
</evidence>
<dbReference type="GO" id="GO:0003677">
    <property type="term" value="F:DNA binding"/>
    <property type="evidence" value="ECO:0007669"/>
    <property type="project" value="UniProtKB-KW"/>
</dbReference>
<dbReference type="Proteomes" id="UP000189796">
    <property type="component" value="Chromosome I"/>
</dbReference>
<dbReference type="InterPro" id="IPR000524">
    <property type="entry name" value="Tscrpt_reg_HTH_GntR"/>
</dbReference>
<feature type="domain" description="HTH gntR-type" evidence="4">
    <location>
        <begin position="12"/>
        <end position="79"/>
    </location>
</feature>
<dbReference type="GO" id="GO:0003700">
    <property type="term" value="F:DNA-binding transcription factor activity"/>
    <property type="evidence" value="ECO:0007669"/>
    <property type="project" value="InterPro"/>
</dbReference>